<evidence type="ECO:0000256" key="1">
    <source>
        <dbReference type="SAM" id="MobiDB-lite"/>
    </source>
</evidence>
<organism evidence="2 3">
    <name type="scientific">Exidia glandulosa HHB12029</name>
    <dbReference type="NCBI Taxonomy" id="1314781"/>
    <lineage>
        <taxon>Eukaryota</taxon>
        <taxon>Fungi</taxon>
        <taxon>Dikarya</taxon>
        <taxon>Basidiomycota</taxon>
        <taxon>Agaricomycotina</taxon>
        <taxon>Agaricomycetes</taxon>
        <taxon>Auriculariales</taxon>
        <taxon>Exidiaceae</taxon>
        <taxon>Exidia</taxon>
    </lineage>
</organism>
<reference evidence="2 3" key="1">
    <citation type="journal article" date="2016" name="Mol. Biol. Evol.">
        <title>Comparative Genomics of Early-Diverging Mushroom-Forming Fungi Provides Insights into the Origins of Lignocellulose Decay Capabilities.</title>
        <authorList>
            <person name="Nagy L.G."/>
            <person name="Riley R."/>
            <person name="Tritt A."/>
            <person name="Adam C."/>
            <person name="Daum C."/>
            <person name="Floudas D."/>
            <person name="Sun H."/>
            <person name="Yadav J.S."/>
            <person name="Pangilinan J."/>
            <person name="Larsson K.H."/>
            <person name="Matsuura K."/>
            <person name="Barry K."/>
            <person name="Labutti K."/>
            <person name="Kuo R."/>
            <person name="Ohm R.A."/>
            <person name="Bhattacharya S.S."/>
            <person name="Shirouzu T."/>
            <person name="Yoshinaga Y."/>
            <person name="Martin F.M."/>
            <person name="Grigoriev I.V."/>
            <person name="Hibbett D.S."/>
        </authorList>
    </citation>
    <scope>NUCLEOTIDE SEQUENCE [LARGE SCALE GENOMIC DNA]</scope>
    <source>
        <strain evidence="2 3">HHB12029</strain>
    </source>
</reference>
<dbReference type="EMBL" id="KV426187">
    <property type="protein sequence ID" value="KZV85478.1"/>
    <property type="molecule type" value="Genomic_DNA"/>
</dbReference>
<dbReference type="AlphaFoldDB" id="A0A165DVS9"/>
<gene>
    <name evidence="2" type="ORF">EXIGLDRAFT_255826</name>
</gene>
<accession>A0A165DVS9</accession>
<feature type="region of interest" description="Disordered" evidence="1">
    <location>
        <begin position="22"/>
        <end position="65"/>
    </location>
</feature>
<keyword evidence="3" id="KW-1185">Reference proteome</keyword>
<protein>
    <submittedName>
        <fullName evidence="2">Uncharacterized protein</fullName>
    </submittedName>
</protein>
<dbReference type="InParanoid" id="A0A165DVS9"/>
<name>A0A165DVS9_EXIGL</name>
<proteinExistence type="predicted"/>
<dbReference type="Proteomes" id="UP000077266">
    <property type="component" value="Unassembled WGS sequence"/>
</dbReference>
<evidence type="ECO:0000313" key="3">
    <source>
        <dbReference type="Proteomes" id="UP000077266"/>
    </source>
</evidence>
<evidence type="ECO:0000313" key="2">
    <source>
        <dbReference type="EMBL" id="KZV85478.1"/>
    </source>
</evidence>
<sequence length="65" mass="7239">MKLPPSSRKSVRVRRANATWFRGDSCRPCSPPRANTATGNPPSARAKERTCSNASRVRGDRREAR</sequence>